<evidence type="ECO:0000256" key="4">
    <source>
        <dbReference type="RuleBase" id="RU361117"/>
    </source>
</evidence>
<feature type="region of interest" description="Disordered" evidence="5">
    <location>
        <begin position="1"/>
        <end position="22"/>
    </location>
</feature>
<comment type="similarity">
    <text evidence="2 4">Belongs to the trehalose phosphatase family.</text>
</comment>
<dbReference type="EMBL" id="FOZV01000011">
    <property type="protein sequence ID" value="SFS89496.1"/>
    <property type="molecule type" value="Genomic_DNA"/>
</dbReference>
<dbReference type="Proteomes" id="UP000198788">
    <property type="component" value="Unassembled WGS sequence"/>
</dbReference>
<keyword evidence="4" id="KW-0479">Metal-binding</keyword>
<name>A0A1I6TK14_9CAUL</name>
<reference evidence="7" key="1">
    <citation type="submission" date="2016-10" db="EMBL/GenBank/DDBJ databases">
        <authorList>
            <person name="Varghese N."/>
            <person name="Submissions S."/>
        </authorList>
    </citation>
    <scope>NUCLEOTIDE SEQUENCE [LARGE SCALE GENOMIC DNA]</scope>
    <source>
        <strain evidence="7">CGMCC 1.10683</strain>
    </source>
</reference>
<keyword evidence="7" id="KW-1185">Reference proteome</keyword>
<organism evidence="6 7">
    <name type="scientific">Brevundimonas viscosa</name>
    <dbReference type="NCBI Taxonomy" id="871741"/>
    <lineage>
        <taxon>Bacteria</taxon>
        <taxon>Pseudomonadati</taxon>
        <taxon>Pseudomonadota</taxon>
        <taxon>Alphaproteobacteria</taxon>
        <taxon>Caulobacterales</taxon>
        <taxon>Caulobacteraceae</taxon>
        <taxon>Brevundimonas</taxon>
    </lineage>
</organism>
<evidence type="ECO:0000313" key="6">
    <source>
        <dbReference type="EMBL" id="SFS89496.1"/>
    </source>
</evidence>
<dbReference type="Pfam" id="PF02358">
    <property type="entry name" value="Trehalose_PPase"/>
    <property type="match status" value="1"/>
</dbReference>
<accession>A0A1I6TK14</accession>
<comment type="function">
    <text evidence="4">Removes the phosphate from trehalose 6-phosphate to produce free trehalose.</text>
</comment>
<sequence>MGTSHPTVDAAAAAVENSPHLPPPPFRIRRPALFLDLDGVLAPLAETPEAVVPHPRRTAALKAVADRFDGRVAIVSGRTLAEVDRISESALTSASGVHGLERRRPDGSIHRAEPAEGVRVAVEAFEAFAARVPGVIVEDKAVSAGLHFRQAPHAAAAATALARCLATDTGLVMQPGNAVIELKTPGTDKGTALTTFMEEPPFAGACPIMVGDDLTDEYGFRAAEALGGFGVLVGPARQTAARFGLPGVDEVLDWLERLEETA</sequence>
<dbReference type="Gene3D" id="3.40.50.1000">
    <property type="entry name" value="HAD superfamily/HAD-like"/>
    <property type="match status" value="1"/>
</dbReference>
<dbReference type="PANTHER" id="PTHR43768">
    <property type="entry name" value="TREHALOSE 6-PHOSPHATE PHOSPHATASE"/>
    <property type="match status" value="1"/>
</dbReference>
<comment type="cofactor">
    <cofactor evidence="4">
        <name>Mg(2+)</name>
        <dbReference type="ChEBI" id="CHEBI:18420"/>
    </cofactor>
</comment>
<dbReference type="GO" id="GO:0046872">
    <property type="term" value="F:metal ion binding"/>
    <property type="evidence" value="ECO:0007669"/>
    <property type="project" value="UniProtKB-KW"/>
</dbReference>
<evidence type="ECO:0000256" key="5">
    <source>
        <dbReference type="SAM" id="MobiDB-lite"/>
    </source>
</evidence>
<dbReference type="InterPro" id="IPR023214">
    <property type="entry name" value="HAD_sf"/>
</dbReference>
<dbReference type="InterPro" id="IPR036412">
    <property type="entry name" value="HAD-like_sf"/>
</dbReference>
<keyword evidence="4" id="KW-0460">Magnesium</keyword>
<dbReference type="NCBIfam" id="TIGR00685">
    <property type="entry name" value="T6PP"/>
    <property type="match status" value="1"/>
</dbReference>
<dbReference type="InterPro" id="IPR044651">
    <property type="entry name" value="OTSB-like"/>
</dbReference>
<dbReference type="EC" id="3.1.3.12" evidence="4"/>
<evidence type="ECO:0000256" key="2">
    <source>
        <dbReference type="ARBA" id="ARBA00008770"/>
    </source>
</evidence>
<dbReference type="PANTHER" id="PTHR43768:SF3">
    <property type="entry name" value="TREHALOSE 6-PHOSPHATE PHOSPHATASE"/>
    <property type="match status" value="1"/>
</dbReference>
<gene>
    <name evidence="6" type="ORF">SAMN05192570_0111</name>
</gene>
<dbReference type="OrthoDB" id="9814913at2"/>
<dbReference type="InterPro" id="IPR006379">
    <property type="entry name" value="HAD-SF_hydro_IIB"/>
</dbReference>
<protein>
    <recommendedName>
        <fullName evidence="4">Trehalose 6-phosphate phosphatase</fullName>
        <ecNumber evidence="4">3.1.3.12</ecNumber>
    </recommendedName>
</protein>
<evidence type="ECO:0000313" key="7">
    <source>
        <dbReference type="Proteomes" id="UP000198788"/>
    </source>
</evidence>
<comment type="catalytic activity">
    <reaction evidence="4">
        <text>alpha,alpha-trehalose 6-phosphate + H2O = alpha,alpha-trehalose + phosphate</text>
        <dbReference type="Rhea" id="RHEA:23420"/>
        <dbReference type="ChEBI" id="CHEBI:15377"/>
        <dbReference type="ChEBI" id="CHEBI:16551"/>
        <dbReference type="ChEBI" id="CHEBI:43474"/>
        <dbReference type="ChEBI" id="CHEBI:58429"/>
        <dbReference type="EC" id="3.1.3.12"/>
    </reaction>
</comment>
<dbReference type="Gene3D" id="3.30.70.1020">
    <property type="entry name" value="Trehalose-6-phosphate phosphatase related protein, domain 2"/>
    <property type="match status" value="1"/>
</dbReference>
<evidence type="ECO:0000256" key="1">
    <source>
        <dbReference type="ARBA" id="ARBA00005199"/>
    </source>
</evidence>
<dbReference type="SUPFAM" id="SSF56784">
    <property type="entry name" value="HAD-like"/>
    <property type="match status" value="1"/>
</dbReference>
<dbReference type="GO" id="GO:0004805">
    <property type="term" value="F:trehalose-phosphatase activity"/>
    <property type="evidence" value="ECO:0007669"/>
    <property type="project" value="UniProtKB-EC"/>
</dbReference>
<dbReference type="RefSeq" id="WP_092313451.1">
    <property type="nucleotide sequence ID" value="NZ_FOZV01000011.1"/>
</dbReference>
<dbReference type="NCBIfam" id="TIGR01484">
    <property type="entry name" value="HAD-SF-IIB"/>
    <property type="match status" value="1"/>
</dbReference>
<dbReference type="AlphaFoldDB" id="A0A1I6TK14"/>
<dbReference type="UniPathway" id="UPA00299"/>
<proteinExistence type="inferred from homology"/>
<dbReference type="GO" id="GO:0005992">
    <property type="term" value="P:trehalose biosynthetic process"/>
    <property type="evidence" value="ECO:0007669"/>
    <property type="project" value="UniProtKB-UniPathway"/>
</dbReference>
<comment type="pathway">
    <text evidence="1 4">Glycan biosynthesis; trehalose biosynthesis.</text>
</comment>
<keyword evidence="3 4" id="KW-0378">Hydrolase</keyword>
<evidence type="ECO:0000256" key="3">
    <source>
        <dbReference type="ARBA" id="ARBA00022801"/>
    </source>
</evidence>
<dbReference type="InterPro" id="IPR003337">
    <property type="entry name" value="Trehalose_PPase"/>
</dbReference>
<dbReference type="STRING" id="871741.SAMN05192570_0111"/>